<dbReference type="PANTHER" id="PTHR39210:SF1">
    <property type="entry name" value="HEPARIN-SULFATE LYASE"/>
    <property type="match status" value="1"/>
</dbReference>
<dbReference type="Proteomes" id="UP000247973">
    <property type="component" value="Unassembled WGS sequence"/>
</dbReference>
<comment type="subcellular location">
    <subcellularLocation>
        <location evidence="1">Periplasm</location>
    </subcellularLocation>
</comment>
<proteinExistence type="predicted"/>
<reference evidence="7 8" key="1">
    <citation type="submission" date="2018-03" db="EMBL/GenBank/DDBJ databases">
        <title>Genomic Encyclopedia of Archaeal and Bacterial Type Strains, Phase II (KMG-II): from individual species to whole genera.</title>
        <authorList>
            <person name="Goeker M."/>
        </authorList>
    </citation>
    <scope>NUCLEOTIDE SEQUENCE [LARGE SCALE GENOMIC DNA]</scope>
    <source>
        <strain evidence="7 8">DSM 100214</strain>
    </source>
</reference>
<dbReference type="GO" id="GO:0016829">
    <property type="term" value="F:lyase activity"/>
    <property type="evidence" value="ECO:0007669"/>
    <property type="project" value="UniProtKB-KW"/>
</dbReference>
<dbReference type="OrthoDB" id="9772435at2"/>
<gene>
    <name evidence="7" type="ORF">CLV62_10114</name>
</gene>
<dbReference type="InterPro" id="IPR012480">
    <property type="entry name" value="Hepar_II_III_C"/>
</dbReference>
<dbReference type="AlphaFoldDB" id="A0A2V3PV97"/>
<dbReference type="InterPro" id="IPR008397">
    <property type="entry name" value="Alginate_lyase_dom"/>
</dbReference>
<evidence type="ECO:0000256" key="1">
    <source>
        <dbReference type="ARBA" id="ARBA00004418"/>
    </source>
</evidence>
<evidence type="ECO:0000313" key="8">
    <source>
        <dbReference type="Proteomes" id="UP000247973"/>
    </source>
</evidence>
<name>A0A2V3PV97_9BACT</name>
<dbReference type="InterPro" id="IPR008929">
    <property type="entry name" value="Chondroitin_lyas"/>
</dbReference>
<dbReference type="Pfam" id="PF07940">
    <property type="entry name" value="Hepar_II_III_C"/>
    <property type="match status" value="1"/>
</dbReference>
<feature type="domain" description="Alginate lyase" evidence="5">
    <location>
        <begin position="70"/>
        <end position="302"/>
    </location>
</feature>
<dbReference type="PANTHER" id="PTHR39210">
    <property type="entry name" value="HEPARIN-SULFATE LYASE"/>
    <property type="match status" value="1"/>
</dbReference>
<dbReference type="Gene3D" id="2.70.98.70">
    <property type="match status" value="1"/>
</dbReference>
<dbReference type="Gene3D" id="1.50.10.100">
    <property type="entry name" value="Chondroitin AC/alginate lyase"/>
    <property type="match status" value="1"/>
</dbReference>
<feature type="domain" description="Heparinase II/III-like C-terminal" evidence="6">
    <location>
        <begin position="376"/>
        <end position="563"/>
    </location>
</feature>
<organism evidence="7 8">
    <name type="scientific">Dysgonomonas alginatilytica</name>
    <dbReference type="NCBI Taxonomy" id="1605892"/>
    <lineage>
        <taxon>Bacteria</taxon>
        <taxon>Pseudomonadati</taxon>
        <taxon>Bacteroidota</taxon>
        <taxon>Bacteroidia</taxon>
        <taxon>Bacteroidales</taxon>
        <taxon>Dysgonomonadaceae</taxon>
        <taxon>Dysgonomonas</taxon>
    </lineage>
</organism>
<accession>A0A2V3PV97</accession>
<sequence length="707" mass="80446">MKFKLVYSSLIVFALLLISMGVRSKDHPCLLLTKNGVQDIRKGIEGKSLFNKTLTKTKLEMDAVLAQPVVVPMPKDAGGGYTHERHKKNYEEMQQMGILYQLYQDDKYAAFVKNMLMEYAKMYPALPLHPVQMSNYRGKLFWQGLNECVWLVHVSQAYDCIYDYLSPKDREYLEKNLFYPMVKFFSEDNKATFNKIHNHGTWAVAAVGMIGYVMNDNDLVEKSLYGLSKDGKGGFMRQLDELFSPDGYFTEGPYYQRYSMQPFIVYAQAIQNNDPQRKIFEHRDHILEKAVGTLLQMADSNGAFFLLNDALYKTWRNTELVYGTDIIYNITKDKTLLSIAADQNRVILTEAGLAVANDLLKGEAKPFQQKTILIRDGADGSQGGLGVLRMEDGDNQTCVLMKATSQGMGHGHFDKLTISLYDNGNEILKDYGAARYVNIEAKNGGHYLPENDAWAKQTIAHNTLTVNETSHYDGKLKVAEKYAPTITGFVDKENYKEVSATEENAYEGVKMERNLIMVKPEGAKNPLIVDVFKVKSMTEHQYDLSYYFAGQLMSTDYEYDAFTTSREPLGTKEGYQYLWKEALGKSKKSSASMTFLNDSRFYTITTSTNPETSLFLNRIGANDPSFNLRNEPSFMLRDRSKDRTFLTIIEPHGNFNADAEKTSSSASYIKDIRFTDVDKTQIEIQKINGDIIKVDTRNKTCVIKKQQ</sequence>
<evidence type="ECO:0000256" key="4">
    <source>
        <dbReference type="ARBA" id="ARBA00023239"/>
    </source>
</evidence>
<dbReference type="RefSeq" id="WP_110308744.1">
    <property type="nucleotide sequence ID" value="NZ_QICL01000001.1"/>
</dbReference>
<dbReference type="GO" id="GO:0042597">
    <property type="term" value="C:periplasmic space"/>
    <property type="evidence" value="ECO:0007669"/>
    <property type="project" value="UniProtKB-SubCell"/>
</dbReference>
<protein>
    <submittedName>
        <fullName evidence="7">Alginate lyase</fullName>
    </submittedName>
</protein>
<evidence type="ECO:0000256" key="3">
    <source>
        <dbReference type="ARBA" id="ARBA00022764"/>
    </source>
</evidence>
<dbReference type="Pfam" id="PF05426">
    <property type="entry name" value="Alginate_lyase"/>
    <property type="match status" value="1"/>
</dbReference>
<evidence type="ECO:0000313" key="7">
    <source>
        <dbReference type="EMBL" id="PXV68751.1"/>
    </source>
</evidence>
<evidence type="ECO:0000256" key="2">
    <source>
        <dbReference type="ARBA" id="ARBA00022729"/>
    </source>
</evidence>
<dbReference type="SUPFAM" id="SSF48230">
    <property type="entry name" value="Chondroitin AC/alginate lyase"/>
    <property type="match status" value="1"/>
</dbReference>
<keyword evidence="8" id="KW-1185">Reference proteome</keyword>
<keyword evidence="4 7" id="KW-0456">Lyase</keyword>
<dbReference type="EMBL" id="QICL01000001">
    <property type="protein sequence ID" value="PXV68751.1"/>
    <property type="molecule type" value="Genomic_DNA"/>
</dbReference>
<keyword evidence="3" id="KW-0574">Periplasm</keyword>
<keyword evidence="2" id="KW-0732">Signal</keyword>
<comment type="caution">
    <text evidence="7">The sequence shown here is derived from an EMBL/GenBank/DDBJ whole genome shotgun (WGS) entry which is preliminary data.</text>
</comment>
<evidence type="ECO:0000259" key="6">
    <source>
        <dbReference type="Pfam" id="PF07940"/>
    </source>
</evidence>
<evidence type="ECO:0000259" key="5">
    <source>
        <dbReference type="Pfam" id="PF05426"/>
    </source>
</evidence>